<dbReference type="AlphaFoldDB" id="A0A8H5EXH3"/>
<feature type="region of interest" description="Disordered" evidence="2">
    <location>
        <begin position="1"/>
        <end position="47"/>
    </location>
</feature>
<accession>A0A8H5EXH3</accession>
<gene>
    <name evidence="3" type="ORF">D9611_004924</name>
</gene>
<dbReference type="GO" id="GO:0006310">
    <property type="term" value="P:DNA recombination"/>
    <property type="evidence" value="ECO:0007669"/>
    <property type="project" value="UniProtKB-KW"/>
</dbReference>
<protein>
    <submittedName>
        <fullName evidence="3">Uncharacterized protein</fullName>
    </submittedName>
</protein>
<dbReference type="GO" id="GO:0003677">
    <property type="term" value="F:DNA binding"/>
    <property type="evidence" value="ECO:0007669"/>
    <property type="project" value="InterPro"/>
</dbReference>
<dbReference type="EMBL" id="JAACJK010000220">
    <property type="protein sequence ID" value="KAF5315912.1"/>
    <property type="molecule type" value="Genomic_DNA"/>
</dbReference>
<evidence type="ECO:0000256" key="1">
    <source>
        <dbReference type="ARBA" id="ARBA00023172"/>
    </source>
</evidence>
<feature type="region of interest" description="Disordered" evidence="2">
    <location>
        <begin position="552"/>
        <end position="588"/>
    </location>
</feature>
<evidence type="ECO:0000256" key="2">
    <source>
        <dbReference type="SAM" id="MobiDB-lite"/>
    </source>
</evidence>
<name>A0A8H5EXH3_9AGAR</name>
<feature type="compositionally biased region" description="Pro residues" evidence="2">
    <location>
        <begin position="569"/>
        <end position="588"/>
    </location>
</feature>
<dbReference type="Proteomes" id="UP000541558">
    <property type="component" value="Unassembled WGS sequence"/>
</dbReference>
<dbReference type="InterPro" id="IPR011010">
    <property type="entry name" value="DNA_brk_join_enz"/>
</dbReference>
<dbReference type="GO" id="GO:0015074">
    <property type="term" value="P:DNA integration"/>
    <property type="evidence" value="ECO:0007669"/>
    <property type="project" value="InterPro"/>
</dbReference>
<feature type="compositionally biased region" description="Low complexity" evidence="2">
    <location>
        <begin position="645"/>
        <end position="658"/>
    </location>
</feature>
<feature type="region of interest" description="Disordered" evidence="2">
    <location>
        <begin position="633"/>
        <end position="703"/>
    </location>
</feature>
<proteinExistence type="predicted"/>
<feature type="region of interest" description="Disordered" evidence="2">
    <location>
        <begin position="94"/>
        <end position="146"/>
    </location>
</feature>
<sequence>MTRCSSSVATRKHKSPKLDTQPKKRGRGRKKPVPPSRSSTPPILSYNDVERAAVNAAKENSKADSTLKKYSLYWDYSVAYIKRLVAQEKKKDEAWKAQQKSSPFPENDIDDSATPAPDHSGTGSDSCGADPNAVPPDLSESTMDPEFPFSFEGRPKACTPSAISMVIWQKCFNEDCKIGVAHSIVAAMIDRYTLMDGEKYRGKWELDTASGEWRGNPGRSGKVKDMIKALKNRNSAKSGDRKHARAMSYEDMQKIHDHIQSECPAKEQTDAPSLSKRGERLYFMALASLGFVIWTRNSETCQLQFKHFDFKAPPKQCANGQSFPRFSVNVQHRKNWQHKMETGELGLEGHFYNIYTQSHTPAIDLYHHMREWKEFYEMHVLRRPLQGEDYMFPSINFSTLNANADTPITRQAVQKMISEFATAAGLSKAEKYTTHCFQRGGAQYRFMFAPIGKRWTMARIRWWGGWAEGESGDTLIRYLLDELHTYEEDHRDALCPVDESAGNSHMGEDRALRPFTAEDGRKLYEHCDSVLRDAVSTFTDKVLVQISASNQDPSHMYANGKAPPSDSLPYPPYASPHPPNGPYPPYGPQSFHPPYPSYPPYPTGVPTPCPPYPPYYTPHPPPWVPHPQSHYGRSPPFYASHPTTSQQSARPSASASSQGHQRPFDLRWQSAAVAEVPRSSTSSPAPSHRRSNEKHTLPRMPRSKAKLPEGWKVVVKDWEVAQPQRCPIPLRDWDPAWLEETKQQQAYHVRKVIAVEFIETYLRDEERFCNAYPAYARGITPLYEAIRAAHQVLGTAKVWAKRKIGPRARCESVGSAGGTTEGNESDSSSDGSDSECAD</sequence>
<evidence type="ECO:0000313" key="4">
    <source>
        <dbReference type="Proteomes" id="UP000541558"/>
    </source>
</evidence>
<organism evidence="3 4">
    <name type="scientific">Ephemerocybe angulata</name>
    <dbReference type="NCBI Taxonomy" id="980116"/>
    <lineage>
        <taxon>Eukaryota</taxon>
        <taxon>Fungi</taxon>
        <taxon>Dikarya</taxon>
        <taxon>Basidiomycota</taxon>
        <taxon>Agaricomycotina</taxon>
        <taxon>Agaricomycetes</taxon>
        <taxon>Agaricomycetidae</taxon>
        <taxon>Agaricales</taxon>
        <taxon>Agaricineae</taxon>
        <taxon>Psathyrellaceae</taxon>
        <taxon>Ephemerocybe</taxon>
    </lineage>
</organism>
<evidence type="ECO:0000313" key="3">
    <source>
        <dbReference type="EMBL" id="KAF5315912.1"/>
    </source>
</evidence>
<feature type="compositionally biased region" description="Low complexity" evidence="2">
    <location>
        <begin position="821"/>
        <end position="831"/>
    </location>
</feature>
<comment type="caution">
    <text evidence="3">The sequence shown here is derived from an EMBL/GenBank/DDBJ whole genome shotgun (WGS) entry which is preliminary data.</text>
</comment>
<dbReference type="OrthoDB" id="164951at2759"/>
<feature type="region of interest" description="Disordered" evidence="2">
    <location>
        <begin position="809"/>
        <end position="838"/>
    </location>
</feature>
<keyword evidence="4" id="KW-1185">Reference proteome</keyword>
<keyword evidence="1" id="KW-0233">DNA recombination</keyword>
<feature type="compositionally biased region" description="Basic residues" evidence="2">
    <location>
        <begin position="23"/>
        <end position="32"/>
    </location>
</feature>
<reference evidence="3 4" key="1">
    <citation type="journal article" date="2020" name="ISME J.">
        <title>Uncovering the hidden diversity of litter-decomposition mechanisms in mushroom-forming fungi.</title>
        <authorList>
            <person name="Floudas D."/>
            <person name="Bentzer J."/>
            <person name="Ahren D."/>
            <person name="Johansson T."/>
            <person name="Persson P."/>
            <person name="Tunlid A."/>
        </authorList>
    </citation>
    <scope>NUCLEOTIDE SEQUENCE [LARGE SCALE GENOMIC DNA]</scope>
    <source>
        <strain evidence="3 4">CBS 175.51</strain>
    </source>
</reference>
<dbReference type="SUPFAM" id="SSF56349">
    <property type="entry name" value="DNA breaking-rejoining enzymes"/>
    <property type="match status" value="1"/>
</dbReference>
<dbReference type="Gene3D" id="1.10.443.10">
    <property type="entry name" value="Intergrase catalytic core"/>
    <property type="match status" value="1"/>
</dbReference>
<dbReference type="InterPro" id="IPR013762">
    <property type="entry name" value="Integrase-like_cat_sf"/>
</dbReference>